<comment type="caution">
    <text evidence="1">The sequence shown here is derived from an EMBL/GenBank/DDBJ whole genome shotgun (WGS) entry which is preliminary data.</text>
</comment>
<dbReference type="GO" id="GO:0032259">
    <property type="term" value="P:methylation"/>
    <property type="evidence" value="ECO:0007669"/>
    <property type="project" value="UniProtKB-KW"/>
</dbReference>
<dbReference type="CDD" id="cd02440">
    <property type="entry name" value="AdoMet_MTases"/>
    <property type="match status" value="1"/>
</dbReference>
<dbReference type="SUPFAM" id="SSF53335">
    <property type="entry name" value="S-adenosyl-L-methionine-dependent methyltransferases"/>
    <property type="match status" value="1"/>
</dbReference>
<organism evidence="1 2">
    <name type="scientific">Ancylobacter oerskovii</name>
    <dbReference type="NCBI Taxonomy" id="459519"/>
    <lineage>
        <taxon>Bacteria</taxon>
        <taxon>Pseudomonadati</taxon>
        <taxon>Pseudomonadota</taxon>
        <taxon>Alphaproteobacteria</taxon>
        <taxon>Hyphomicrobiales</taxon>
        <taxon>Xanthobacteraceae</taxon>
        <taxon>Ancylobacter</taxon>
    </lineage>
</organism>
<dbReference type="Gene3D" id="3.40.50.150">
    <property type="entry name" value="Vaccinia Virus protein VP39"/>
    <property type="match status" value="1"/>
</dbReference>
<gene>
    <name evidence="1" type="ORF">ACFSNC_06535</name>
</gene>
<evidence type="ECO:0000313" key="2">
    <source>
        <dbReference type="Proteomes" id="UP001597299"/>
    </source>
</evidence>
<sequence length="249" mass="28576">MYDVDWHRRHEARTEASADRILSLLRAVLPFETALDVGCGDGIWLQAAQRLGVGTILGVDGPWTDVARLRIPADAVRIVDLERPFDLGRTFDLAICLEVAEHVSHGGGEQLVRSLTRHSDLILFGAAIPFQGGFRHINEQWQSYWVGLFKARSFRHLDLIRPQVWNQDEVHFWYKQNALVYINERRPDLIALAEAYRERAGLAAFPTDMVYPDLYLALASYERIAFRPLLNRLPARAMSKFLDIVQRRI</sequence>
<name>A0ABW4YUJ7_9HYPH</name>
<keyword evidence="2" id="KW-1185">Reference proteome</keyword>
<keyword evidence="1" id="KW-0808">Transferase</keyword>
<dbReference type="EC" id="2.1.1.64" evidence="1"/>
<keyword evidence="1" id="KW-0489">Methyltransferase</keyword>
<dbReference type="RefSeq" id="WP_213353272.1">
    <property type="nucleotide sequence ID" value="NZ_JAHBGB010000033.1"/>
</dbReference>
<proteinExistence type="predicted"/>
<dbReference type="GO" id="GO:0061542">
    <property type="term" value="F:3-demethylubiquinol 3-O-methyltransferase activity"/>
    <property type="evidence" value="ECO:0007669"/>
    <property type="project" value="UniProtKB-EC"/>
</dbReference>
<evidence type="ECO:0000313" key="1">
    <source>
        <dbReference type="EMBL" id="MFD2140047.1"/>
    </source>
</evidence>
<reference evidence="2" key="1">
    <citation type="journal article" date="2019" name="Int. J. Syst. Evol. Microbiol.">
        <title>The Global Catalogue of Microorganisms (GCM) 10K type strain sequencing project: providing services to taxonomists for standard genome sequencing and annotation.</title>
        <authorList>
            <consortium name="The Broad Institute Genomics Platform"/>
            <consortium name="The Broad Institute Genome Sequencing Center for Infectious Disease"/>
            <person name="Wu L."/>
            <person name="Ma J."/>
        </authorList>
    </citation>
    <scope>NUCLEOTIDE SEQUENCE [LARGE SCALE GENOMIC DNA]</scope>
    <source>
        <strain evidence="2">CCM 7435</strain>
    </source>
</reference>
<dbReference type="Proteomes" id="UP001597299">
    <property type="component" value="Unassembled WGS sequence"/>
</dbReference>
<dbReference type="GO" id="GO:0102208">
    <property type="term" value="F:2-polyprenyl-6-hydroxyphenol methylase activity"/>
    <property type="evidence" value="ECO:0007669"/>
    <property type="project" value="UniProtKB-EC"/>
</dbReference>
<dbReference type="EMBL" id="JBHUHD010000001">
    <property type="protein sequence ID" value="MFD2140047.1"/>
    <property type="molecule type" value="Genomic_DNA"/>
</dbReference>
<dbReference type="EC" id="2.1.1.222" evidence="1"/>
<accession>A0ABW4YUJ7</accession>
<protein>
    <submittedName>
        <fullName evidence="1">Class I SAM-dependent methyltransferase</fullName>
        <ecNumber evidence="1">2.1.1.222</ecNumber>
        <ecNumber evidence="1">2.1.1.64</ecNumber>
    </submittedName>
</protein>
<dbReference type="InterPro" id="IPR029063">
    <property type="entry name" value="SAM-dependent_MTases_sf"/>
</dbReference>
<dbReference type="Pfam" id="PF13489">
    <property type="entry name" value="Methyltransf_23"/>
    <property type="match status" value="1"/>
</dbReference>